<dbReference type="EMBL" id="CADCUP010000142">
    <property type="protein sequence ID" value="CAA9399979.1"/>
    <property type="molecule type" value="Genomic_DNA"/>
</dbReference>
<name>A0A6J4P1L1_9ACTN</name>
<evidence type="ECO:0000313" key="1">
    <source>
        <dbReference type="EMBL" id="CAA9399979.1"/>
    </source>
</evidence>
<accession>A0A6J4P1L1</accession>
<feature type="non-terminal residue" evidence="1">
    <location>
        <position position="1"/>
    </location>
</feature>
<gene>
    <name evidence="1" type="ORF">AVDCRST_MAG06-2113</name>
</gene>
<organism evidence="1">
    <name type="scientific">uncultured Nocardioides sp</name>
    <dbReference type="NCBI Taxonomy" id="198441"/>
    <lineage>
        <taxon>Bacteria</taxon>
        <taxon>Bacillati</taxon>
        <taxon>Actinomycetota</taxon>
        <taxon>Actinomycetes</taxon>
        <taxon>Propionibacteriales</taxon>
        <taxon>Nocardioidaceae</taxon>
        <taxon>Nocardioides</taxon>
        <taxon>environmental samples</taxon>
    </lineage>
</organism>
<dbReference type="AlphaFoldDB" id="A0A6J4P1L1"/>
<proteinExistence type="predicted"/>
<protein>
    <submittedName>
        <fullName evidence="1">Uncharacterized protein</fullName>
    </submittedName>
</protein>
<sequence>WREARAPLSLRWPGPPGWRAWSPARTAWAPWAPVRWG</sequence>
<feature type="non-terminal residue" evidence="1">
    <location>
        <position position="37"/>
    </location>
</feature>
<reference evidence="1" key="1">
    <citation type="submission" date="2020-02" db="EMBL/GenBank/DDBJ databases">
        <authorList>
            <person name="Meier V. D."/>
        </authorList>
    </citation>
    <scope>NUCLEOTIDE SEQUENCE</scope>
    <source>
        <strain evidence="1">AVDCRST_MAG06</strain>
    </source>
</reference>